<evidence type="ECO:0000313" key="2">
    <source>
        <dbReference type="Proteomes" id="UP000004440"/>
    </source>
</evidence>
<keyword evidence="2" id="KW-1185">Reference proteome</keyword>
<dbReference type="RefSeq" id="WP_007551195.1">
    <property type="nucleotide sequence ID" value="NZ_AFPU01000001.1"/>
</dbReference>
<dbReference type="EMBL" id="AFPU01000001">
    <property type="protein sequence ID" value="EGP94248.1"/>
    <property type="molecule type" value="Genomic_DNA"/>
</dbReference>
<sequence length="115" mass="13058">MEIQQAVEKILKISPSVRIVSLCDLKGKLVFSARSKKVRILVSKKQSLASLKAAAYDWKQRKKLLKSLGPCKYVVAEYDKVKRIVIPAGKDHIVYVTTTASFDHNKVIRKVRSFK</sequence>
<dbReference type="SUPFAM" id="SSF103196">
    <property type="entry name" value="Roadblock/LC7 domain"/>
    <property type="match status" value="1"/>
</dbReference>
<accession>F9CZ90</accession>
<evidence type="ECO:0000313" key="1">
    <source>
        <dbReference type="EMBL" id="EGP94248.1"/>
    </source>
</evidence>
<organism evidence="1 2">
    <name type="scientific">Nitrosarchaeum koreense MY1</name>
    <dbReference type="NCBI Taxonomy" id="1001994"/>
    <lineage>
        <taxon>Archaea</taxon>
        <taxon>Nitrososphaerota</taxon>
        <taxon>Nitrososphaeria</taxon>
        <taxon>Nitrosopumilales</taxon>
        <taxon>Nitrosopumilaceae</taxon>
        <taxon>Nitrosarchaeum</taxon>
    </lineage>
</organism>
<dbReference type="OrthoDB" id="8852at2157"/>
<dbReference type="AlphaFoldDB" id="F9CZ90"/>
<protein>
    <submittedName>
        <fullName evidence="1">Uncharacterized protein</fullName>
    </submittedName>
</protein>
<comment type="caution">
    <text evidence="1">The sequence shown here is derived from an EMBL/GenBank/DDBJ whole genome shotgun (WGS) entry which is preliminary data.</text>
</comment>
<dbReference type="PATRIC" id="fig|1001994.6.peg.1477"/>
<gene>
    <name evidence="1" type="ORF">MY1_1493</name>
</gene>
<proteinExistence type="predicted"/>
<reference evidence="1 2" key="1">
    <citation type="journal article" date="2011" name="J. Bacteriol.">
        <title>Genome Sequence of an Ammonia-Oxidizing Soil Archaeon, "Candidatus Nitrosoarchaeum koreensis" MY1.</title>
        <authorList>
            <person name="Kim B.K."/>
            <person name="Jung M.Y."/>
            <person name="Yu D.S."/>
            <person name="Park S.J."/>
            <person name="Oh T.K."/>
            <person name="Rhee S.K."/>
            <person name="Kim J.F."/>
        </authorList>
    </citation>
    <scope>NUCLEOTIDE SEQUENCE [LARGE SCALE GENOMIC DNA]</scope>
    <source>
        <strain evidence="1 2">MY1</strain>
    </source>
</reference>
<dbReference type="Proteomes" id="UP000004440">
    <property type="component" value="Unassembled WGS sequence"/>
</dbReference>
<name>F9CZ90_9ARCH</name>